<evidence type="ECO:0000313" key="3">
    <source>
        <dbReference type="WBParaSite" id="MhA1_Contig440.frz3.gene12"/>
    </source>
</evidence>
<feature type="coiled-coil region" evidence="1">
    <location>
        <begin position="55"/>
        <end position="136"/>
    </location>
</feature>
<name>A0A1I8BQ48_MELHA</name>
<proteinExistence type="predicted"/>
<sequence length="144" mass="17508">MPWIYQIWEIVEGRNWLEEQREISQTERQAFQEEQTLLLEWIEKAEFLQREHDLLVRVLNERALLEIEKREFRQQRDADILREEAEHLEQCLDQAESAKNAMEGAKNEFERRSGQLNQLREVLSRYENLATRLVRSTQQKLIKK</sequence>
<protein>
    <submittedName>
        <fullName evidence="3">Chromosome partition protein Smc</fullName>
    </submittedName>
</protein>
<accession>A0A1I8BQ48</accession>
<dbReference type="AlphaFoldDB" id="A0A1I8BQ48"/>
<reference evidence="3" key="1">
    <citation type="submission" date="2016-11" db="UniProtKB">
        <authorList>
            <consortium name="WormBaseParasite"/>
        </authorList>
    </citation>
    <scope>IDENTIFICATION</scope>
</reference>
<dbReference type="WBParaSite" id="MhA1_Contig440.frz3.gene12">
    <property type="protein sequence ID" value="MhA1_Contig440.frz3.gene12"/>
    <property type="gene ID" value="MhA1_Contig440.frz3.gene12"/>
</dbReference>
<evidence type="ECO:0000256" key="1">
    <source>
        <dbReference type="SAM" id="Coils"/>
    </source>
</evidence>
<dbReference type="Proteomes" id="UP000095281">
    <property type="component" value="Unplaced"/>
</dbReference>
<keyword evidence="2" id="KW-1185">Reference proteome</keyword>
<evidence type="ECO:0000313" key="2">
    <source>
        <dbReference type="Proteomes" id="UP000095281"/>
    </source>
</evidence>
<keyword evidence="1" id="KW-0175">Coiled coil</keyword>
<organism evidence="2 3">
    <name type="scientific">Meloidogyne hapla</name>
    <name type="common">Root-knot nematode worm</name>
    <dbReference type="NCBI Taxonomy" id="6305"/>
    <lineage>
        <taxon>Eukaryota</taxon>
        <taxon>Metazoa</taxon>
        <taxon>Ecdysozoa</taxon>
        <taxon>Nematoda</taxon>
        <taxon>Chromadorea</taxon>
        <taxon>Rhabditida</taxon>
        <taxon>Tylenchina</taxon>
        <taxon>Tylenchomorpha</taxon>
        <taxon>Tylenchoidea</taxon>
        <taxon>Meloidogynidae</taxon>
        <taxon>Meloidogyninae</taxon>
        <taxon>Meloidogyne</taxon>
    </lineage>
</organism>